<gene>
    <name evidence="2" type="ordered locus">Bphy_1208</name>
</gene>
<proteinExistence type="predicted"/>
<dbReference type="AlphaFoldDB" id="B2JHQ0"/>
<feature type="compositionally biased region" description="Basic and acidic residues" evidence="1">
    <location>
        <begin position="150"/>
        <end position="169"/>
    </location>
</feature>
<dbReference type="EMBL" id="CP001043">
    <property type="protein sequence ID" value="ACC70392.1"/>
    <property type="molecule type" value="Genomic_DNA"/>
</dbReference>
<evidence type="ECO:0000313" key="3">
    <source>
        <dbReference type="Proteomes" id="UP000001192"/>
    </source>
</evidence>
<name>B2JHQ0_PARP8</name>
<reference evidence="3" key="1">
    <citation type="journal article" date="2014" name="Stand. Genomic Sci.">
        <title>Complete genome sequence of Burkholderia phymatum STM815(T), a broad host range and efficient nitrogen-fixing symbiont of Mimosa species.</title>
        <authorList>
            <person name="Moulin L."/>
            <person name="Klonowska A."/>
            <person name="Caroline B."/>
            <person name="Booth K."/>
            <person name="Vriezen J.A."/>
            <person name="Melkonian R."/>
            <person name="James E.K."/>
            <person name="Young J.P."/>
            <person name="Bena G."/>
            <person name="Hauser L."/>
            <person name="Land M."/>
            <person name="Kyrpides N."/>
            <person name="Bruce D."/>
            <person name="Chain P."/>
            <person name="Copeland A."/>
            <person name="Pitluck S."/>
            <person name="Woyke T."/>
            <person name="Lizotte-Waniewski M."/>
            <person name="Bristow J."/>
            <person name="Riley M."/>
        </authorList>
    </citation>
    <scope>NUCLEOTIDE SEQUENCE [LARGE SCALE GENOMIC DNA]</scope>
    <source>
        <strain evidence="3">DSM 17167 / CIP 108236 / LMG 21445 / STM815</strain>
    </source>
</reference>
<sequence length="181" mass="19903">MKDAFERRALLLHLGDALQAIAAALATSAAHDTLRDLRNADASLAAHAWFAAISRDMKAADFAKRASAAFAAWPALLLEEQVDYTRLALAVRSHLFAEDPSGWRSYVEAIKREVEWFGDALPSANEPAQADETAGDAQASDEAIANDTTDVERVEEPRDPQRESVESNDRLYPSWPWKPGI</sequence>
<dbReference type="HOGENOM" id="CLU_099758_0_0_4"/>
<evidence type="ECO:0000256" key="1">
    <source>
        <dbReference type="SAM" id="MobiDB-lite"/>
    </source>
</evidence>
<dbReference type="eggNOG" id="ENOG5030CYD">
    <property type="taxonomic scope" value="Bacteria"/>
</dbReference>
<dbReference type="Proteomes" id="UP000001192">
    <property type="component" value="Chromosome 1"/>
</dbReference>
<protein>
    <submittedName>
        <fullName evidence="2">Uncharacterized protein</fullName>
    </submittedName>
</protein>
<dbReference type="RefSeq" id="WP_012400606.1">
    <property type="nucleotide sequence ID" value="NC_010622.1"/>
</dbReference>
<feature type="region of interest" description="Disordered" evidence="1">
    <location>
        <begin position="123"/>
        <end position="181"/>
    </location>
</feature>
<dbReference type="KEGG" id="bph:Bphy_1208"/>
<dbReference type="OrthoDB" id="9025571at2"/>
<accession>B2JHQ0</accession>
<keyword evidence="3" id="KW-1185">Reference proteome</keyword>
<organism evidence="2 3">
    <name type="scientific">Paraburkholderia phymatum (strain DSM 17167 / CIP 108236 / LMG 21445 / STM815)</name>
    <name type="common">Burkholderia phymatum</name>
    <dbReference type="NCBI Taxonomy" id="391038"/>
    <lineage>
        <taxon>Bacteria</taxon>
        <taxon>Pseudomonadati</taxon>
        <taxon>Pseudomonadota</taxon>
        <taxon>Betaproteobacteria</taxon>
        <taxon>Burkholderiales</taxon>
        <taxon>Burkholderiaceae</taxon>
        <taxon>Paraburkholderia</taxon>
    </lineage>
</organism>
<evidence type="ECO:0000313" key="2">
    <source>
        <dbReference type="EMBL" id="ACC70392.1"/>
    </source>
</evidence>